<sequence>MLKRIKHYIFQAISFIFVIYGFYLLFLFLLDTSLRVNKTLAYPFSIGITLLLASFTFYYWVKKGRLPL</sequence>
<feature type="transmembrane region" description="Helical" evidence="1">
    <location>
        <begin position="42"/>
        <end position="61"/>
    </location>
</feature>
<comment type="caution">
    <text evidence="2">The sequence shown here is derived from an EMBL/GenBank/DDBJ whole genome shotgun (WGS) entry which is preliminary data.</text>
</comment>
<feature type="transmembrane region" description="Helical" evidence="1">
    <location>
        <begin position="12"/>
        <end position="30"/>
    </location>
</feature>
<reference evidence="2" key="1">
    <citation type="journal article" date="2020" name="mSystems">
        <title>Genome- and Community-Level Interaction Insights into Carbon Utilization and Element Cycling Functions of Hydrothermarchaeota in Hydrothermal Sediment.</title>
        <authorList>
            <person name="Zhou Z."/>
            <person name="Liu Y."/>
            <person name="Xu W."/>
            <person name="Pan J."/>
            <person name="Luo Z.H."/>
            <person name="Li M."/>
        </authorList>
    </citation>
    <scope>NUCLEOTIDE SEQUENCE [LARGE SCALE GENOMIC DNA]</scope>
    <source>
        <strain evidence="2">SpSt-132</strain>
    </source>
</reference>
<proteinExistence type="predicted"/>
<protein>
    <submittedName>
        <fullName evidence="2">Uncharacterized protein</fullName>
    </submittedName>
</protein>
<dbReference type="AlphaFoldDB" id="A0A7C2V2L6"/>
<evidence type="ECO:0000313" key="2">
    <source>
        <dbReference type="EMBL" id="HEW45218.1"/>
    </source>
</evidence>
<organism evidence="2">
    <name type="scientific">Hydrogenobacter sp</name>
    <dbReference type="NCBI Taxonomy" id="2152829"/>
    <lineage>
        <taxon>Bacteria</taxon>
        <taxon>Pseudomonadati</taxon>
        <taxon>Aquificota</taxon>
        <taxon>Aquificia</taxon>
        <taxon>Aquificales</taxon>
        <taxon>Aquificaceae</taxon>
        <taxon>Hydrogenobacter</taxon>
    </lineage>
</organism>
<dbReference type="EMBL" id="DSFP01000020">
    <property type="protein sequence ID" value="HEW45218.1"/>
    <property type="molecule type" value="Genomic_DNA"/>
</dbReference>
<evidence type="ECO:0000256" key="1">
    <source>
        <dbReference type="SAM" id="Phobius"/>
    </source>
</evidence>
<keyword evidence="1" id="KW-0472">Membrane</keyword>
<name>A0A7C2V2L6_9AQUI</name>
<gene>
    <name evidence="2" type="ORF">ENO47_00895</name>
</gene>
<keyword evidence="1" id="KW-0812">Transmembrane</keyword>
<keyword evidence="1" id="KW-1133">Transmembrane helix</keyword>
<accession>A0A7C2V2L6</accession>